<feature type="compositionally biased region" description="Polar residues" evidence="6">
    <location>
        <begin position="563"/>
        <end position="580"/>
    </location>
</feature>
<dbReference type="Proteomes" id="UP000749646">
    <property type="component" value="Unassembled WGS sequence"/>
</dbReference>
<dbReference type="GO" id="GO:0005524">
    <property type="term" value="F:ATP binding"/>
    <property type="evidence" value="ECO:0007669"/>
    <property type="project" value="UniProtKB-KW"/>
</dbReference>
<dbReference type="InterPro" id="IPR013079">
    <property type="entry name" value="6Phosfructo_kin"/>
</dbReference>
<dbReference type="Gene3D" id="3.40.50.1240">
    <property type="entry name" value="Phosphoglycerate mutase-like"/>
    <property type="match status" value="1"/>
</dbReference>
<dbReference type="GO" id="GO:0005829">
    <property type="term" value="C:cytosol"/>
    <property type="evidence" value="ECO:0007669"/>
    <property type="project" value="TreeGrafter"/>
</dbReference>
<feature type="region of interest" description="Disordered" evidence="6">
    <location>
        <begin position="556"/>
        <end position="580"/>
    </location>
</feature>
<evidence type="ECO:0000256" key="2">
    <source>
        <dbReference type="ARBA" id="ARBA00013067"/>
    </source>
</evidence>
<dbReference type="GO" id="GO:0003873">
    <property type="term" value="F:6-phosphofructo-2-kinase activity"/>
    <property type="evidence" value="ECO:0007669"/>
    <property type="project" value="InterPro"/>
</dbReference>
<dbReference type="Gene3D" id="3.40.50.300">
    <property type="entry name" value="P-loop containing nucleotide triphosphate hydrolases"/>
    <property type="match status" value="1"/>
</dbReference>
<proteinExistence type="inferred from homology"/>
<evidence type="ECO:0000256" key="5">
    <source>
        <dbReference type="ARBA" id="ARBA00022840"/>
    </source>
</evidence>
<keyword evidence="4" id="KW-0378">Hydrolase</keyword>
<dbReference type="CDD" id="cd07067">
    <property type="entry name" value="HP_PGM_like"/>
    <property type="match status" value="1"/>
</dbReference>
<dbReference type="EMBL" id="JAAAHW010010172">
    <property type="protein sequence ID" value="KAF9929544.1"/>
    <property type="molecule type" value="Genomic_DNA"/>
</dbReference>
<dbReference type="SMART" id="SM00855">
    <property type="entry name" value="PGAM"/>
    <property type="match status" value="1"/>
</dbReference>
<dbReference type="InterPro" id="IPR027417">
    <property type="entry name" value="P-loop_NTPase"/>
</dbReference>
<accession>A0A9P6LSH4</accession>
<dbReference type="PANTHER" id="PTHR10606:SF44">
    <property type="entry name" value="6-PHOSPHOFRUCTO 2-KINASE_FRUCTOSE 2,6-BISPHOSPHATASE LONG FORM"/>
    <property type="match status" value="1"/>
</dbReference>
<dbReference type="GO" id="GO:0006003">
    <property type="term" value="P:fructose 2,6-bisphosphate metabolic process"/>
    <property type="evidence" value="ECO:0007669"/>
    <property type="project" value="InterPro"/>
</dbReference>
<feature type="region of interest" description="Disordered" evidence="6">
    <location>
        <begin position="508"/>
        <end position="543"/>
    </location>
</feature>
<evidence type="ECO:0000313" key="9">
    <source>
        <dbReference type="Proteomes" id="UP000749646"/>
    </source>
</evidence>
<reference evidence="8" key="1">
    <citation type="journal article" date="2020" name="Fungal Divers.">
        <title>Resolving the Mortierellaceae phylogeny through synthesis of multi-gene phylogenetics and phylogenomics.</title>
        <authorList>
            <person name="Vandepol N."/>
            <person name="Liber J."/>
            <person name="Desiro A."/>
            <person name="Na H."/>
            <person name="Kennedy M."/>
            <person name="Barry K."/>
            <person name="Grigoriev I.V."/>
            <person name="Miller A.N."/>
            <person name="O'Donnell K."/>
            <person name="Stajich J.E."/>
            <person name="Bonito G."/>
        </authorList>
    </citation>
    <scope>NUCLEOTIDE SEQUENCE</scope>
    <source>
        <strain evidence="8">MES-2147</strain>
    </source>
</reference>
<evidence type="ECO:0000256" key="6">
    <source>
        <dbReference type="SAM" id="MobiDB-lite"/>
    </source>
</evidence>
<evidence type="ECO:0000313" key="8">
    <source>
        <dbReference type="EMBL" id="KAF9929544.1"/>
    </source>
</evidence>
<evidence type="ECO:0000256" key="1">
    <source>
        <dbReference type="ARBA" id="ARBA00008408"/>
    </source>
</evidence>
<dbReference type="InterPro" id="IPR029033">
    <property type="entry name" value="His_PPase_superfam"/>
</dbReference>
<comment type="caution">
    <text evidence="8">The sequence shown here is derived from an EMBL/GenBank/DDBJ whole genome shotgun (WGS) entry which is preliminary data.</text>
</comment>
<dbReference type="InterPro" id="IPR003094">
    <property type="entry name" value="6Pfruct_kin"/>
</dbReference>
<name>A0A9P6LSH4_9FUNG</name>
<keyword evidence="3" id="KW-0547">Nucleotide-binding</keyword>
<dbReference type="InterPro" id="IPR013078">
    <property type="entry name" value="His_Pase_superF_clade-1"/>
</dbReference>
<dbReference type="EC" id="3.1.3.46" evidence="2"/>
<feature type="domain" description="6-phosphofructo-2-kinase" evidence="7">
    <location>
        <begin position="1"/>
        <end position="133"/>
    </location>
</feature>
<feature type="compositionally biased region" description="Basic and acidic residues" evidence="6">
    <location>
        <begin position="526"/>
        <end position="538"/>
    </location>
</feature>
<evidence type="ECO:0000256" key="3">
    <source>
        <dbReference type="ARBA" id="ARBA00022741"/>
    </source>
</evidence>
<evidence type="ECO:0000256" key="4">
    <source>
        <dbReference type="ARBA" id="ARBA00022801"/>
    </source>
</evidence>
<dbReference type="GO" id="GO:0004331">
    <property type="term" value="F:fructose-2,6-bisphosphate 2-phosphatase activity"/>
    <property type="evidence" value="ECO:0007669"/>
    <property type="project" value="UniProtKB-EC"/>
</dbReference>
<feature type="compositionally biased region" description="Low complexity" evidence="6">
    <location>
        <begin position="508"/>
        <end position="517"/>
    </location>
</feature>
<dbReference type="SUPFAM" id="SSF53254">
    <property type="entry name" value="Phosphoglycerate mutase-like"/>
    <property type="match status" value="1"/>
</dbReference>
<dbReference type="GO" id="GO:0006000">
    <property type="term" value="P:fructose metabolic process"/>
    <property type="evidence" value="ECO:0007669"/>
    <property type="project" value="InterPro"/>
</dbReference>
<gene>
    <name evidence="8" type="primary">FBP26_1</name>
    <name evidence="8" type="ORF">BGZ65_005754</name>
</gene>
<dbReference type="PRINTS" id="PR00991">
    <property type="entry name" value="6PFRUCTKNASE"/>
</dbReference>
<dbReference type="SUPFAM" id="SSF52540">
    <property type="entry name" value="P-loop containing nucleoside triphosphate hydrolases"/>
    <property type="match status" value="1"/>
</dbReference>
<sequence>MIRWFQDENGIAAIFDATNATRAKRESLLEQCRQLEVQVMFIESVCEDEGLRLANAIEMQKFAPDYELMDPELAVQDFKARAGHYKGHYETMTEKDLTYIKLIDAGSQVIVSQIQGYLQSRVLYYLMNLRIAPRNLYFSRHGESLFNVMGLLGGDSDLSARGKQYSRALPIVVAQHIPNSDKLTVWTSIKRRTIQTAQHLPHKKLAWKALDELEAGKADGLTYEQVEEQFPEDFVNRDNDKFNYRYQDGESYRDVVARLEPVIMDLERQRDILVIGHQAILRCLYAYFMNYSYESLPYIKIPLHTLIQLTPGPYRCEEKRFKVDIAAVDTHRPKPKSKPTEGPVSTHHEPLVDVAPIVLPPTPVEDLPMTPEHATKTLQDAAASETPKIIVSTLTTNTFRCAVYPTADSIPPRTASTSPAEASTTSKPVLPMAAVEQVNENAKMIAEAMIQAATMESPANPAVALKLDEVVTPVLDQEGLKRNPLSRSVTPLGLNTTSASYINGSSSARSASLQSVATPPLSPVPSDRKEAEKGRTEESSLSASGVVALCGVAGEKKSDSKNQDPFQLSANSQALTTACV</sequence>
<dbReference type="PANTHER" id="PTHR10606">
    <property type="entry name" value="6-PHOSPHOFRUCTO-2-KINASE/FRUCTOSE-2,6-BISPHOSPHATASE"/>
    <property type="match status" value="1"/>
</dbReference>
<keyword evidence="5" id="KW-0067">ATP-binding</keyword>
<dbReference type="Pfam" id="PF00300">
    <property type="entry name" value="His_Phos_1"/>
    <property type="match status" value="1"/>
</dbReference>
<evidence type="ECO:0000259" key="7">
    <source>
        <dbReference type="Pfam" id="PF01591"/>
    </source>
</evidence>
<dbReference type="FunFam" id="3.40.50.1240:FF:000005">
    <property type="entry name" value="GpmB, Fructose-2,6-bisphosphatase"/>
    <property type="match status" value="1"/>
</dbReference>
<dbReference type="OrthoDB" id="267323at2759"/>
<keyword evidence="9" id="KW-1185">Reference proteome</keyword>
<comment type="similarity">
    <text evidence="1">In the C-terminal section; belongs to the phosphoglycerate mutase family.</text>
</comment>
<organism evidence="8 9">
    <name type="scientific">Modicella reniformis</name>
    <dbReference type="NCBI Taxonomy" id="1440133"/>
    <lineage>
        <taxon>Eukaryota</taxon>
        <taxon>Fungi</taxon>
        <taxon>Fungi incertae sedis</taxon>
        <taxon>Mucoromycota</taxon>
        <taxon>Mortierellomycotina</taxon>
        <taxon>Mortierellomycetes</taxon>
        <taxon>Mortierellales</taxon>
        <taxon>Mortierellaceae</taxon>
        <taxon>Modicella</taxon>
    </lineage>
</organism>
<dbReference type="Pfam" id="PF01591">
    <property type="entry name" value="6PF2K"/>
    <property type="match status" value="1"/>
</dbReference>
<dbReference type="AlphaFoldDB" id="A0A9P6LSH4"/>
<protein>
    <recommendedName>
        <fullName evidence="2">fructose-2,6-bisphosphate 2-phosphatase</fullName>
        <ecNumber evidence="2">3.1.3.46</ecNumber>
    </recommendedName>
</protein>